<reference evidence="1 2" key="1">
    <citation type="submission" date="2018-11" db="EMBL/GenBank/DDBJ databases">
        <title>Sequencing the genomes of 1000 actinobacteria strains.</title>
        <authorList>
            <person name="Klenk H.-P."/>
        </authorList>
    </citation>
    <scope>NUCLEOTIDE SEQUENCE [LARGE SCALE GENOMIC DNA]</scope>
    <source>
        <strain evidence="1 2">DSM 44781</strain>
    </source>
</reference>
<evidence type="ECO:0000313" key="2">
    <source>
        <dbReference type="Proteomes" id="UP000266906"/>
    </source>
</evidence>
<dbReference type="Proteomes" id="UP000266906">
    <property type="component" value="Unassembled WGS sequence"/>
</dbReference>
<dbReference type="EMBL" id="RKQG01000003">
    <property type="protein sequence ID" value="RPE28026.1"/>
    <property type="molecule type" value="Genomic_DNA"/>
</dbReference>
<proteinExistence type="predicted"/>
<dbReference type="AlphaFoldDB" id="A0A3N4R5Y2"/>
<keyword evidence="2" id="KW-1185">Reference proteome</keyword>
<dbReference type="RefSeq" id="WP_123821523.1">
    <property type="nucleotide sequence ID" value="NZ_RKQG01000003.1"/>
</dbReference>
<accession>A0A3N4R5Y2</accession>
<sequence length="112" mass="12499">MSKKKTFEYPADLTAAQQALDAARAARHAFLASAPRWTEPQADIMSKDGTAMAGGEGWSEEQVEDNRRLLEAETEAARTVWAHPYWQELQGTDRVDAQTQLQHLDDQVDQAA</sequence>
<organism evidence="1 2">
    <name type="scientific">Kitasatospora cineracea</name>
    <dbReference type="NCBI Taxonomy" id="88074"/>
    <lineage>
        <taxon>Bacteria</taxon>
        <taxon>Bacillati</taxon>
        <taxon>Actinomycetota</taxon>
        <taxon>Actinomycetes</taxon>
        <taxon>Kitasatosporales</taxon>
        <taxon>Streptomycetaceae</taxon>
        <taxon>Kitasatospora</taxon>
    </lineage>
</organism>
<gene>
    <name evidence="1" type="ORF">EDD38_7336</name>
</gene>
<evidence type="ECO:0000313" key="1">
    <source>
        <dbReference type="EMBL" id="RPE28026.1"/>
    </source>
</evidence>
<name>A0A3N4R5Y2_9ACTN</name>
<comment type="caution">
    <text evidence="1">The sequence shown here is derived from an EMBL/GenBank/DDBJ whole genome shotgun (WGS) entry which is preliminary data.</text>
</comment>
<protein>
    <submittedName>
        <fullName evidence="1">Uncharacterized protein</fullName>
    </submittedName>
</protein>